<name>L7KJD3_9ACTN</name>
<comment type="caution">
    <text evidence="2">The sequence shown here is derived from an EMBL/GenBank/DDBJ whole genome shotgun (WGS) entry which is preliminary data.</text>
</comment>
<dbReference type="AlphaFoldDB" id="L7KJD3"/>
<evidence type="ECO:0000313" key="3">
    <source>
        <dbReference type="Proteomes" id="UP000010988"/>
    </source>
</evidence>
<dbReference type="eggNOG" id="COG5263">
    <property type="taxonomic scope" value="Bacteria"/>
</dbReference>
<sequence length="354" mass="38355">MLAATASQVGPAHAAPSLQQFARQDVVVGTFFNSDNDLTDTMYYSTDGKTFRYLSTPYRRGQNGFSDPSIIYHRGYFWMLANWPRKDGKFWPMIGVSKDGRNWSRPEGKMFNSGAYAGIPLVPAPGGGDIVAPDWYRAPDGSIYIVLSAGYFGHFRGQVGADRMSPYIIRVNQLDINPAGRGGAVPVGKNIIFNGGPATRINLAPGAADRIDGSFFQQGSTKYLTIKRDGTCNEVWRSGSFNGPWRRDVDCAAHMQEGPSMTRVGGRYFLYTDKIYGERKIYYSTAPSPSGPWSEPTPITTVGGPGRTRHGTVIRLDDAGAKCAVYRIVYGPGCALPSGPSGPDLGSVTGLFGS</sequence>
<accession>L7KJD3</accession>
<dbReference type="Gene3D" id="2.115.10.20">
    <property type="entry name" value="Glycosyl hydrolase domain, family 43"/>
    <property type="match status" value="1"/>
</dbReference>
<feature type="region of interest" description="Disordered" evidence="1">
    <location>
        <begin position="287"/>
        <end position="306"/>
    </location>
</feature>
<reference evidence="2 3" key="1">
    <citation type="submission" date="2012-12" db="EMBL/GenBank/DDBJ databases">
        <title>Whole genome shotgun sequence of Gordonia aichiensis NBRC 108223.</title>
        <authorList>
            <person name="Isaki-Nakamura S."/>
            <person name="Hosoyama A."/>
            <person name="Tsuchikane K."/>
            <person name="Ando Y."/>
            <person name="Baba S."/>
            <person name="Ohji S."/>
            <person name="Hamada M."/>
            <person name="Tamura T."/>
            <person name="Yamazoe A."/>
            <person name="Yamazaki S."/>
            <person name="Fujita N."/>
        </authorList>
    </citation>
    <scope>NUCLEOTIDE SEQUENCE [LARGE SCALE GENOMIC DNA]</scope>
    <source>
        <strain evidence="2 3">NBRC 108223</strain>
    </source>
</reference>
<dbReference type="Proteomes" id="UP000010988">
    <property type="component" value="Unassembled WGS sequence"/>
</dbReference>
<dbReference type="STRING" id="1220583.GOACH_04_04600"/>
<dbReference type="SUPFAM" id="SSF75005">
    <property type="entry name" value="Arabinanase/levansucrase/invertase"/>
    <property type="match status" value="1"/>
</dbReference>
<keyword evidence="3" id="KW-1185">Reference proteome</keyword>
<dbReference type="InterPro" id="IPR023296">
    <property type="entry name" value="Glyco_hydro_beta-prop_sf"/>
</dbReference>
<gene>
    <name evidence="2" type="ORF">GOACH_04_04600</name>
</gene>
<organism evidence="2 3">
    <name type="scientific">Gordonia aichiensis NBRC 108223</name>
    <dbReference type="NCBI Taxonomy" id="1220583"/>
    <lineage>
        <taxon>Bacteria</taxon>
        <taxon>Bacillati</taxon>
        <taxon>Actinomycetota</taxon>
        <taxon>Actinomycetes</taxon>
        <taxon>Mycobacteriales</taxon>
        <taxon>Gordoniaceae</taxon>
        <taxon>Gordonia</taxon>
    </lineage>
</organism>
<evidence type="ECO:0000256" key="1">
    <source>
        <dbReference type="SAM" id="MobiDB-lite"/>
    </source>
</evidence>
<protein>
    <submittedName>
        <fullName evidence="2">Uncharacterized protein</fullName>
    </submittedName>
</protein>
<dbReference type="EMBL" id="BANR01000004">
    <property type="protein sequence ID" value="GAC48062.1"/>
    <property type="molecule type" value="Genomic_DNA"/>
</dbReference>
<evidence type="ECO:0000313" key="2">
    <source>
        <dbReference type="EMBL" id="GAC48062.1"/>
    </source>
</evidence>
<proteinExistence type="predicted"/>